<proteinExistence type="predicted"/>
<reference evidence="3" key="1">
    <citation type="submission" date="2021-11" db="EMBL/GenBank/DDBJ databases">
        <title>Cultivation dependent microbiological survey of springs from the worlds oldest radium mine currently devoted to the extraction of radon-saturated water.</title>
        <authorList>
            <person name="Kapinusova G."/>
            <person name="Smrhova T."/>
            <person name="Strejcek M."/>
            <person name="Suman J."/>
            <person name="Jani K."/>
            <person name="Pajer P."/>
            <person name="Uhlik O."/>
        </authorList>
    </citation>
    <scope>NUCLEOTIDE SEQUENCE [LARGE SCALE GENOMIC DNA]</scope>
    <source>
        <strain evidence="3">J379</strain>
    </source>
</reference>
<sequence length="80" mass="8736">MIDPAGQSAVDLAWLMDVGLQVGNRPPFHREPRGKRIRTNFVEGGWAPVVSRVPVLILRLTLRLTLAVLALLGVALIVKS</sequence>
<organism evidence="2 3">
    <name type="scientific">Svornostia abyssi</name>
    <dbReference type="NCBI Taxonomy" id="2898438"/>
    <lineage>
        <taxon>Bacteria</taxon>
        <taxon>Bacillati</taxon>
        <taxon>Actinomycetota</taxon>
        <taxon>Thermoleophilia</taxon>
        <taxon>Solirubrobacterales</taxon>
        <taxon>Baekduiaceae</taxon>
        <taxon>Svornostia</taxon>
    </lineage>
</organism>
<keyword evidence="3" id="KW-1185">Reference proteome</keyword>
<keyword evidence="1" id="KW-0812">Transmembrane</keyword>
<dbReference type="Proteomes" id="UP001058860">
    <property type="component" value="Chromosome"/>
</dbReference>
<accession>A0ABY5PKN9</accession>
<keyword evidence="1" id="KW-1133">Transmembrane helix</keyword>
<protein>
    <submittedName>
        <fullName evidence="2">Uncharacterized protein</fullName>
    </submittedName>
</protein>
<dbReference type="RefSeq" id="WP_353865648.1">
    <property type="nucleotide sequence ID" value="NZ_CP088295.1"/>
</dbReference>
<keyword evidence="1" id="KW-0472">Membrane</keyword>
<gene>
    <name evidence="2" type="ORF">LRS13_06570</name>
</gene>
<evidence type="ECO:0000313" key="2">
    <source>
        <dbReference type="EMBL" id="UUY05186.1"/>
    </source>
</evidence>
<dbReference type="EMBL" id="CP088295">
    <property type="protein sequence ID" value="UUY05186.1"/>
    <property type="molecule type" value="Genomic_DNA"/>
</dbReference>
<feature type="transmembrane region" description="Helical" evidence="1">
    <location>
        <begin position="56"/>
        <end position="78"/>
    </location>
</feature>
<evidence type="ECO:0000313" key="3">
    <source>
        <dbReference type="Proteomes" id="UP001058860"/>
    </source>
</evidence>
<evidence type="ECO:0000256" key="1">
    <source>
        <dbReference type="SAM" id="Phobius"/>
    </source>
</evidence>
<name>A0ABY5PKN9_9ACTN</name>